<accession>A0ABU9BGK7</accession>
<feature type="transmembrane region" description="Helical" evidence="1">
    <location>
        <begin position="134"/>
        <end position="153"/>
    </location>
</feature>
<gene>
    <name evidence="2" type="ORF">AACH11_23120</name>
</gene>
<feature type="transmembrane region" description="Helical" evidence="1">
    <location>
        <begin position="94"/>
        <end position="114"/>
    </location>
</feature>
<keyword evidence="1" id="KW-1133">Transmembrane helix</keyword>
<keyword evidence="1" id="KW-0812">Transmembrane</keyword>
<evidence type="ECO:0000313" key="2">
    <source>
        <dbReference type="EMBL" id="MEK8028861.1"/>
    </source>
</evidence>
<name>A0ABU9BGK7_9BURK</name>
<reference evidence="2 3" key="1">
    <citation type="submission" date="2024-04" db="EMBL/GenBank/DDBJ databases">
        <title>Novel species of the genus Ideonella isolated from streams.</title>
        <authorList>
            <person name="Lu H."/>
        </authorList>
    </citation>
    <scope>NUCLEOTIDE SEQUENCE [LARGE SCALE GENOMIC DNA]</scope>
    <source>
        <strain evidence="2 3">BYS139W</strain>
    </source>
</reference>
<evidence type="ECO:0000313" key="3">
    <source>
        <dbReference type="Proteomes" id="UP001368500"/>
    </source>
</evidence>
<evidence type="ECO:0000256" key="1">
    <source>
        <dbReference type="SAM" id="Phobius"/>
    </source>
</evidence>
<dbReference type="Proteomes" id="UP001368500">
    <property type="component" value="Unassembled WGS sequence"/>
</dbReference>
<dbReference type="EMBL" id="JBBUTF010000032">
    <property type="protein sequence ID" value="MEK8028861.1"/>
    <property type="molecule type" value="Genomic_DNA"/>
</dbReference>
<dbReference type="RefSeq" id="WP_341376648.1">
    <property type="nucleotide sequence ID" value="NZ_JBBUTF010000032.1"/>
</dbReference>
<keyword evidence="1" id="KW-0472">Membrane</keyword>
<sequence length="155" mass="16490">MSLNLYVSLLALHLLGAMVWTGGHLVLALAVLPRVMRERSVARLRDFEAGFERVGMPALLLQVATGLGLAHLRWPHGTALADLLLPATWQLPGVTGIVLKLALLAATVIAAIDARFRLIPHLSPATLPAMARRIGLVTVLGVGFVLTGLGLRFGL</sequence>
<keyword evidence="3" id="KW-1185">Reference proteome</keyword>
<protein>
    <submittedName>
        <fullName evidence="2">Copper resistance protein CopD</fullName>
    </submittedName>
</protein>
<feature type="transmembrane region" description="Helical" evidence="1">
    <location>
        <begin position="6"/>
        <end position="33"/>
    </location>
</feature>
<proteinExistence type="predicted"/>
<feature type="transmembrane region" description="Helical" evidence="1">
    <location>
        <begin position="54"/>
        <end position="74"/>
    </location>
</feature>
<organism evidence="2 3">
    <name type="scientific">Pseudaquabacterium rugosum</name>
    <dbReference type="NCBI Taxonomy" id="2984194"/>
    <lineage>
        <taxon>Bacteria</taxon>
        <taxon>Pseudomonadati</taxon>
        <taxon>Pseudomonadota</taxon>
        <taxon>Betaproteobacteria</taxon>
        <taxon>Burkholderiales</taxon>
        <taxon>Sphaerotilaceae</taxon>
        <taxon>Pseudaquabacterium</taxon>
    </lineage>
</organism>
<comment type="caution">
    <text evidence="2">The sequence shown here is derived from an EMBL/GenBank/DDBJ whole genome shotgun (WGS) entry which is preliminary data.</text>
</comment>